<proteinExistence type="predicted"/>
<dbReference type="RefSeq" id="WP_090368427.1">
    <property type="nucleotide sequence ID" value="NZ_FNEM01000029.1"/>
</dbReference>
<evidence type="ECO:0008006" key="3">
    <source>
        <dbReference type="Google" id="ProtNLM"/>
    </source>
</evidence>
<sequence>MRAIALVALLLPLSACDTRLTLQQVCESHPEMCQDVPLTGWCTKERSQVIWTRYEDQPNDRRTIYNELISLENYVGCMEKATMIENRIIAKERETARIESYIASQKALKKLQQSTASSPSPYLSFYHWTRLNDHQALARFLESERKGELSSVQLKQFAASYYSRINPEKAVAYLLDTLTTLPHPAIDTYLDLSNEYLTLNQPANAYLFAKMTAQFKPELVNAQRLRLLRASSNVDKATLDAKAEVLLDKLEQGTFTANDLKL</sequence>
<name>A0A1G9BD80_9GAMM</name>
<organism evidence="1 2">
    <name type="scientific">Ferrimonas sediminum</name>
    <dbReference type="NCBI Taxonomy" id="718193"/>
    <lineage>
        <taxon>Bacteria</taxon>
        <taxon>Pseudomonadati</taxon>
        <taxon>Pseudomonadota</taxon>
        <taxon>Gammaproteobacteria</taxon>
        <taxon>Alteromonadales</taxon>
        <taxon>Ferrimonadaceae</taxon>
        <taxon>Ferrimonas</taxon>
    </lineage>
</organism>
<dbReference type="OrthoDB" id="5900133at2"/>
<keyword evidence="2" id="KW-1185">Reference proteome</keyword>
<gene>
    <name evidence="1" type="ORF">SAMN04488540_1292</name>
</gene>
<reference evidence="2" key="1">
    <citation type="submission" date="2016-10" db="EMBL/GenBank/DDBJ databases">
        <authorList>
            <person name="Varghese N."/>
            <person name="Submissions S."/>
        </authorList>
    </citation>
    <scope>NUCLEOTIDE SEQUENCE [LARGE SCALE GENOMIC DNA]</scope>
    <source>
        <strain evidence="2">DSM 23317</strain>
    </source>
</reference>
<dbReference type="EMBL" id="FNEM01000029">
    <property type="protein sequence ID" value="SDK37498.1"/>
    <property type="molecule type" value="Genomic_DNA"/>
</dbReference>
<evidence type="ECO:0000313" key="2">
    <source>
        <dbReference type="Proteomes" id="UP000199527"/>
    </source>
</evidence>
<dbReference type="AlphaFoldDB" id="A0A1G9BD80"/>
<evidence type="ECO:0000313" key="1">
    <source>
        <dbReference type="EMBL" id="SDK37498.1"/>
    </source>
</evidence>
<dbReference type="InterPro" id="IPR021372">
    <property type="entry name" value="DUF2989"/>
</dbReference>
<dbReference type="Pfam" id="PF11207">
    <property type="entry name" value="DUF2989"/>
    <property type="match status" value="1"/>
</dbReference>
<accession>A0A1G9BD80</accession>
<protein>
    <recommendedName>
        <fullName evidence="3">DUF2989 domain-containing protein</fullName>
    </recommendedName>
</protein>
<dbReference type="Proteomes" id="UP000199527">
    <property type="component" value="Unassembled WGS sequence"/>
</dbReference>